<dbReference type="RefSeq" id="WP_135118720.1">
    <property type="nucleotide sequence ID" value="NZ_SPQZ01000001.1"/>
</dbReference>
<dbReference type="PROSITE" id="PS51729">
    <property type="entry name" value="GNAT_YJDJ"/>
    <property type="match status" value="1"/>
</dbReference>
<dbReference type="EMBL" id="SPQZ01000001">
    <property type="protein sequence ID" value="TFV99824.1"/>
    <property type="molecule type" value="Genomic_DNA"/>
</dbReference>
<reference evidence="2 3" key="1">
    <citation type="journal article" date="2018" name="J. Microbiol.">
        <title>Leifsonia flava sp. nov., a novel actinobacterium isolated from the rhizosphere of Aquilegia viridiflora.</title>
        <authorList>
            <person name="Cai Y."/>
            <person name="Tao W.Z."/>
            <person name="Ma Y.J."/>
            <person name="Cheng J."/>
            <person name="Zhang M.Y."/>
            <person name="Zhang Y.X."/>
        </authorList>
    </citation>
    <scope>NUCLEOTIDE SEQUENCE [LARGE SCALE GENOMIC DNA]</scope>
    <source>
        <strain evidence="2 3">SYP-B2174</strain>
    </source>
</reference>
<keyword evidence="3" id="KW-1185">Reference proteome</keyword>
<evidence type="ECO:0000313" key="3">
    <source>
        <dbReference type="Proteomes" id="UP000298127"/>
    </source>
</evidence>
<evidence type="ECO:0000313" key="2">
    <source>
        <dbReference type="EMBL" id="TFV99824.1"/>
    </source>
</evidence>
<dbReference type="SUPFAM" id="SSF55729">
    <property type="entry name" value="Acyl-CoA N-acyltransferases (Nat)"/>
    <property type="match status" value="1"/>
</dbReference>
<dbReference type="Proteomes" id="UP000298127">
    <property type="component" value="Unassembled WGS sequence"/>
</dbReference>
<dbReference type="InterPro" id="IPR045057">
    <property type="entry name" value="Gcn5-rel_NAT"/>
</dbReference>
<dbReference type="AlphaFoldDB" id="A0A4Y9R5B0"/>
<comment type="caution">
    <text evidence="2">The sequence shown here is derived from an EMBL/GenBank/DDBJ whole genome shotgun (WGS) entry which is preliminary data.</text>
</comment>
<dbReference type="PANTHER" id="PTHR31435:SF9">
    <property type="entry name" value="PROTEIN NATD1"/>
    <property type="match status" value="1"/>
</dbReference>
<protein>
    <submittedName>
        <fullName evidence="2">N-acetyltransferase</fullName>
    </submittedName>
</protein>
<organism evidence="2 3">
    <name type="scientific">Orlajensenia leifsoniae</name>
    <dbReference type="NCBI Taxonomy" id="2561933"/>
    <lineage>
        <taxon>Bacteria</taxon>
        <taxon>Bacillati</taxon>
        <taxon>Actinomycetota</taxon>
        <taxon>Actinomycetes</taxon>
        <taxon>Micrococcales</taxon>
        <taxon>Microbacteriaceae</taxon>
        <taxon>Orlajensenia</taxon>
    </lineage>
</organism>
<proteinExistence type="predicted"/>
<evidence type="ECO:0000259" key="1">
    <source>
        <dbReference type="PROSITE" id="PS51729"/>
    </source>
</evidence>
<accession>A0A4Y9R5B0</accession>
<feature type="domain" description="N-acetyltransferase" evidence="1">
    <location>
        <begin position="6"/>
        <end position="93"/>
    </location>
</feature>
<dbReference type="GO" id="GO:0016740">
    <property type="term" value="F:transferase activity"/>
    <property type="evidence" value="ECO:0007669"/>
    <property type="project" value="UniProtKB-KW"/>
</dbReference>
<name>A0A4Y9R5B0_9MICO</name>
<gene>
    <name evidence="2" type="ORF">E4M00_01035</name>
</gene>
<keyword evidence="2" id="KW-0808">Transferase</keyword>
<dbReference type="InterPro" id="IPR016181">
    <property type="entry name" value="Acyl_CoA_acyltransferase"/>
</dbReference>
<dbReference type="InterPro" id="IPR031165">
    <property type="entry name" value="GNAT_YJDJ"/>
</dbReference>
<dbReference type="PANTHER" id="PTHR31435">
    <property type="entry name" value="PROTEIN NATD1"/>
    <property type="match status" value="1"/>
</dbReference>
<sequence>MTDQFLNEPDANRYVLLRDGVIASSLDYSVLGDSISMTRAYTNPRLRGHGLAGDLVEFAVDDVERTTRLRIIPMCWYVAEWFESHPERAELLKPRSAA</sequence>
<dbReference type="Pfam" id="PF14542">
    <property type="entry name" value="Acetyltransf_CG"/>
    <property type="match status" value="1"/>
</dbReference>
<dbReference type="Gene3D" id="3.40.630.30">
    <property type="match status" value="1"/>
</dbReference>